<comment type="similarity">
    <text evidence="1 3">Belongs to the short-chain dehydrogenases/reductases (SDR) family.</text>
</comment>
<name>A0A931I407_9HYPH</name>
<dbReference type="CDD" id="cd05233">
    <property type="entry name" value="SDR_c"/>
    <property type="match status" value="1"/>
</dbReference>
<dbReference type="PANTHER" id="PTHR43008:SF7">
    <property type="entry name" value="SHORT CHAIN DEHYDROGENASE_REDUCTASE (AFU_ORTHOLOGUE AFUA_2G00830)"/>
    <property type="match status" value="1"/>
</dbReference>
<dbReference type="Pfam" id="PF00106">
    <property type="entry name" value="adh_short"/>
    <property type="match status" value="1"/>
</dbReference>
<keyword evidence="5" id="KW-1185">Reference proteome</keyword>
<reference evidence="4" key="1">
    <citation type="submission" date="2020-12" db="EMBL/GenBank/DDBJ databases">
        <title>Methylobrevis albus sp. nov., isolated from fresh water lack sediment.</title>
        <authorList>
            <person name="Zou Q."/>
        </authorList>
    </citation>
    <scope>NUCLEOTIDE SEQUENCE</scope>
    <source>
        <strain evidence="4">L22</strain>
    </source>
</reference>
<evidence type="ECO:0000256" key="3">
    <source>
        <dbReference type="RuleBase" id="RU000363"/>
    </source>
</evidence>
<evidence type="ECO:0000313" key="5">
    <source>
        <dbReference type="Proteomes" id="UP000631694"/>
    </source>
</evidence>
<dbReference type="GO" id="GO:0050664">
    <property type="term" value="F:oxidoreductase activity, acting on NAD(P)H, oxygen as acceptor"/>
    <property type="evidence" value="ECO:0007669"/>
    <property type="project" value="TreeGrafter"/>
</dbReference>
<gene>
    <name evidence="4" type="ORF">I5731_14670</name>
</gene>
<keyword evidence="2" id="KW-0560">Oxidoreductase</keyword>
<sequence length="275" mass="28037">MTHPAIAAGHTAVITGAASGLGLAAARALAAHGMAVAMIDLPGPRLEAAAASLPGAVAIPLDVSDAPGVAAAAATVAAGMPPVTFLFNNAGLSLPSSALADRAAWDRTLGVNFGGILGVAQAFVPAMLAHGLPGAVINTGSKQGITLPPGNPAYNVSKAAVKAYSELLAHELRSLPGSRVTAHLMIPGWVHTAMTAAEGTAKPAGAWTPDEAVAFMLARLAAGDFYILCPDNDVTRPLDERRIAWMAGDLIENRPALSRWHADWAEAFKRSIADL</sequence>
<dbReference type="InterPro" id="IPR036291">
    <property type="entry name" value="NAD(P)-bd_dom_sf"/>
</dbReference>
<evidence type="ECO:0000256" key="2">
    <source>
        <dbReference type="ARBA" id="ARBA00023002"/>
    </source>
</evidence>
<dbReference type="EMBL" id="JADZLT010000052">
    <property type="protein sequence ID" value="MBH0239069.1"/>
    <property type="molecule type" value="Genomic_DNA"/>
</dbReference>
<accession>A0A931I407</accession>
<dbReference type="PANTHER" id="PTHR43008">
    <property type="entry name" value="BENZIL REDUCTASE"/>
    <property type="match status" value="1"/>
</dbReference>
<dbReference type="Gene3D" id="3.40.50.720">
    <property type="entry name" value="NAD(P)-binding Rossmann-like Domain"/>
    <property type="match status" value="1"/>
</dbReference>
<dbReference type="InterPro" id="IPR002347">
    <property type="entry name" value="SDR_fam"/>
</dbReference>
<dbReference type="PRINTS" id="PR00080">
    <property type="entry name" value="SDRFAMILY"/>
</dbReference>
<organism evidence="4 5">
    <name type="scientific">Methylobrevis albus</name>
    <dbReference type="NCBI Taxonomy" id="2793297"/>
    <lineage>
        <taxon>Bacteria</taxon>
        <taxon>Pseudomonadati</taxon>
        <taxon>Pseudomonadota</taxon>
        <taxon>Alphaproteobacteria</taxon>
        <taxon>Hyphomicrobiales</taxon>
        <taxon>Pleomorphomonadaceae</taxon>
        <taxon>Methylobrevis</taxon>
    </lineage>
</organism>
<protein>
    <submittedName>
        <fullName evidence="4">SDR family NAD(P)-dependent oxidoreductase</fullName>
    </submittedName>
</protein>
<dbReference type="Proteomes" id="UP000631694">
    <property type="component" value="Unassembled WGS sequence"/>
</dbReference>
<dbReference type="AlphaFoldDB" id="A0A931I407"/>
<proteinExistence type="inferred from homology"/>
<evidence type="ECO:0000256" key="1">
    <source>
        <dbReference type="ARBA" id="ARBA00006484"/>
    </source>
</evidence>
<dbReference type="PROSITE" id="PS00061">
    <property type="entry name" value="ADH_SHORT"/>
    <property type="match status" value="1"/>
</dbReference>
<comment type="caution">
    <text evidence="4">The sequence shown here is derived from an EMBL/GenBank/DDBJ whole genome shotgun (WGS) entry which is preliminary data.</text>
</comment>
<dbReference type="SUPFAM" id="SSF51735">
    <property type="entry name" value="NAD(P)-binding Rossmann-fold domains"/>
    <property type="match status" value="1"/>
</dbReference>
<evidence type="ECO:0000313" key="4">
    <source>
        <dbReference type="EMBL" id="MBH0239069.1"/>
    </source>
</evidence>
<dbReference type="InterPro" id="IPR020904">
    <property type="entry name" value="Sc_DH/Rdtase_CS"/>
</dbReference>
<dbReference type="RefSeq" id="WP_197312140.1">
    <property type="nucleotide sequence ID" value="NZ_JADZLT010000052.1"/>
</dbReference>
<dbReference type="PRINTS" id="PR00081">
    <property type="entry name" value="GDHRDH"/>
</dbReference>